<evidence type="ECO:0000259" key="8">
    <source>
        <dbReference type="Pfam" id="PF13462"/>
    </source>
</evidence>
<keyword evidence="7" id="KW-0812">Transmembrane</keyword>
<evidence type="ECO:0000256" key="1">
    <source>
        <dbReference type="ARBA" id="ARBA00005791"/>
    </source>
</evidence>
<evidence type="ECO:0000313" key="9">
    <source>
        <dbReference type="EMBL" id="MBB3661669.1"/>
    </source>
</evidence>
<keyword evidence="10" id="KW-1185">Reference proteome</keyword>
<dbReference type="EMBL" id="JACIBS010000001">
    <property type="protein sequence ID" value="MBB3661669.1"/>
    <property type="molecule type" value="Genomic_DNA"/>
</dbReference>
<proteinExistence type="inferred from homology"/>
<accession>A0A839XIT6</accession>
<reference evidence="9 10" key="1">
    <citation type="submission" date="2020-08" db="EMBL/GenBank/DDBJ databases">
        <title>Sequencing the genomes of 1000 actinobacteria strains.</title>
        <authorList>
            <person name="Klenk H.-P."/>
        </authorList>
    </citation>
    <scope>NUCLEOTIDE SEQUENCE [LARGE SCALE GENOMIC DNA]</scope>
    <source>
        <strain evidence="9 10">DSM 45267</strain>
    </source>
</reference>
<feature type="region of interest" description="Disordered" evidence="6">
    <location>
        <begin position="227"/>
        <end position="246"/>
    </location>
</feature>
<evidence type="ECO:0000256" key="3">
    <source>
        <dbReference type="ARBA" id="ARBA00023002"/>
    </source>
</evidence>
<feature type="region of interest" description="Disordered" evidence="6">
    <location>
        <begin position="1"/>
        <end position="28"/>
    </location>
</feature>
<dbReference type="RefSeq" id="WP_183778911.1">
    <property type="nucleotide sequence ID" value="NZ_JACIBS010000001.1"/>
</dbReference>
<comment type="caution">
    <text evidence="9">The sequence shown here is derived from an EMBL/GenBank/DDBJ whole genome shotgun (WGS) entry which is preliminary data.</text>
</comment>
<sequence length="270" mass="28848">MGGAERNARKRRQQQQQQQGKNVVAQARGTAGMGGKRVGLIVGVVVVVIAVVVGGVLWTNASKNETQGQTIPVAQPAESQYPEKRDGVVVETGNPDAPATIDVYADFLCPACGSFYERFGEQIQQKVNDGSLLVRTHPVPMLVEASDPPGYSLDAANASLLAADEGEFTAFHDSLFQNQPAEGGRGYGDDQLIRLGRDLGIASDAFVKGVRNGKYDDELTSEFNKTASNPDLMQEGPQGKGFSTPTVTHKGKIVELDDNWLDRITSAGDS</sequence>
<keyword evidence="5" id="KW-0676">Redox-active center</keyword>
<dbReference type="Proteomes" id="UP000564573">
    <property type="component" value="Unassembled WGS sequence"/>
</dbReference>
<comment type="similarity">
    <text evidence="1">Belongs to the thioredoxin family. DsbA subfamily.</text>
</comment>
<keyword evidence="2" id="KW-0732">Signal</keyword>
<dbReference type="InterPro" id="IPR012336">
    <property type="entry name" value="Thioredoxin-like_fold"/>
</dbReference>
<dbReference type="Gene3D" id="3.40.30.10">
    <property type="entry name" value="Glutaredoxin"/>
    <property type="match status" value="1"/>
</dbReference>
<dbReference type="CDD" id="cd02972">
    <property type="entry name" value="DsbA_family"/>
    <property type="match status" value="1"/>
</dbReference>
<evidence type="ECO:0000256" key="2">
    <source>
        <dbReference type="ARBA" id="ARBA00022729"/>
    </source>
</evidence>
<keyword evidence="4" id="KW-1015">Disulfide bond</keyword>
<evidence type="ECO:0000256" key="6">
    <source>
        <dbReference type="SAM" id="MobiDB-lite"/>
    </source>
</evidence>
<evidence type="ECO:0000313" key="10">
    <source>
        <dbReference type="Proteomes" id="UP000564573"/>
    </source>
</evidence>
<dbReference type="InterPro" id="IPR036249">
    <property type="entry name" value="Thioredoxin-like_sf"/>
</dbReference>
<dbReference type="AlphaFoldDB" id="A0A839XIT6"/>
<feature type="transmembrane region" description="Helical" evidence="7">
    <location>
        <begin position="38"/>
        <end position="58"/>
    </location>
</feature>
<evidence type="ECO:0000256" key="5">
    <source>
        <dbReference type="ARBA" id="ARBA00023284"/>
    </source>
</evidence>
<dbReference type="PANTHER" id="PTHR13887">
    <property type="entry name" value="GLUTATHIONE S-TRANSFERASE KAPPA"/>
    <property type="match status" value="1"/>
</dbReference>
<name>A0A839XIT6_9PSEU</name>
<evidence type="ECO:0000256" key="7">
    <source>
        <dbReference type="SAM" id="Phobius"/>
    </source>
</evidence>
<dbReference type="PANTHER" id="PTHR13887:SF14">
    <property type="entry name" value="DISULFIDE BOND FORMATION PROTEIN D"/>
    <property type="match status" value="1"/>
</dbReference>
<evidence type="ECO:0000256" key="4">
    <source>
        <dbReference type="ARBA" id="ARBA00023157"/>
    </source>
</evidence>
<dbReference type="GO" id="GO:0016491">
    <property type="term" value="F:oxidoreductase activity"/>
    <property type="evidence" value="ECO:0007669"/>
    <property type="project" value="UniProtKB-KW"/>
</dbReference>
<dbReference type="Pfam" id="PF13462">
    <property type="entry name" value="Thioredoxin_4"/>
    <property type="match status" value="1"/>
</dbReference>
<keyword evidence="9" id="KW-0413">Isomerase</keyword>
<keyword evidence="3" id="KW-0560">Oxidoreductase</keyword>
<protein>
    <submittedName>
        <fullName evidence="9">Protein-disulfide isomerase</fullName>
    </submittedName>
</protein>
<keyword evidence="7" id="KW-0472">Membrane</keyword>
<feature type="domain" description="Thioredoxin-like fold" evidence="8">
    <location>
        <begin position="92"/>
        <end position="255"/>
    </location>
</feature>
<keyword evidence="7" id="KW-1133">Transmembrane helix</keyword>
<dbReference type="GO" id="GO:0016853">
    <property type="term" value="F:isomerase activity"/>
    <property type="evidence" value="ECO:0007669"/>
    <property type="project" value="UniProtKB-KW"/>
</dbReference>
<dbReference type="SUPFAM" id="SSF52833">
    <property type="entry name" value="Thioredoxin-like"/>
    <property type="match status" value="1"/>
</dbReference>
<gene>
    <name evidence="9" type="ORF">FB384_000573</name>
</gene>
<organism evidence="9 10">
    <name type="scientific">Prauserella sediminis</name>
    <dbReference type="NCBI Taxonomy" id="577680"/>
    <lineage>
        <taxon>Bacteria</taxon>
        <taxon>Bacillati</taxon>
        <taxon>Actinomycetota</taxon>
        <taxon>Actinomycetes</taxon>
        <taxon>Pseudonocardiales</taxon>
        <taxon>Pseudonocardiaceae</taxon>
        <taxon>Prauserella</taxon>
        <taxon>Prauserella salsuginis group</taxon>
    </lineage>
</organism>